<accession>X1C7E4</accession>
<protein>
    <submittedName>
        <fullName evidence="1">Uncharacterized protein</fullName>
    </submittedName>
</protein>
<proteinExistence type="predicted"/>
<dbReference type="AlphaFoldDB" id="X1C7E4"/>
<sequence>MPSQNADLLKKAEQLTFQSKIAIRNKNYSSAISSLLIAKDIYTKLGLTGEIGIVIKEIVRLGNLKKEENVSLTVSKDQFITPNDRIPIKSSLNGEKVAQSEDNQIS</sequence>
<evidence type="ECO:0000313" key="1">
    <source>
        <dbReference type="EMBL" id="GAG89232.1"/>
    </source>
</evidence>
<organism evidence="1">
    <name type="scientific">marine sediment metagenome</name>
    <dbReference type="NCBI Taxonomy" id="412755"/>
    <lineage>
        <taxon>unclassified sequences</taxon>
        <taxon>metagenomes</taxon>
        <taxon>ecological metagenomes</taxon>
    </lineage>
</organism>
<name>X1C7E4_9ZZZZ</name>
<gene>
    <name evidence="1" type="ORF">S01H4_27125</name>
</gene>
<comment type="caution">
    <text evidence="1">The sequence shown here is derived from an EMBL/GenBank/DDBJ whole genome shotgun (WGS) entry which is preliminary data.</text>
</comment>
<reference evidence="1" key="1">
    <citation type="journal article" date="2014" name="Front. Microbiol.">
        <title>High frequency of phylogenetically diverse reductive dehalogenase-homologous genes in deep subseafloor sedimentary metagenomes.</title>
        <authorList>
            <person name="Kawai M."/>
            <person name="Futagami T."/>
            <person name="Toyoda A."/>
            <person name="Takaki Y."/>
            <person name="Nishi S."/>
            <person name="Hori S."/>
            <person name="Arai W."/>
            <person name="Tsubouchi T."/>
            <person name="Morono Y."/>
            <person name="Uchiyama I."/>
            <person name="Ito T."/>
            <person name="Fujiyama A."/>
            <person name="Inagaki F."/>
            <person name="Takami H."/>
        </authorList>
    </citation>
    <scope>NUCLEOTIDE SEQUENCE</scope>
    <source>
        <strain evidence="1">Expedition CK06-06</strain>
    </source>
</reference>
<feature type="non-terminal residue" evidence="1">
    <location>
        <position position="106"/>
    </location>
</feature>
<dbReference type="EMBL" id="BART01013192">
    <property type="protein sequence ID" value="GAG89232.1"/>
    <property type="molecule type" value="Genomic_DNA"/>
</dbReference>